<dbReference type="Gene3D" id="3.40.50.720">
    <property type="entry name" value="NAD(P)-binding Rossmann-like Domain"/>
    <property type="match status" value="1"/>
</dbReference>
<dbReference type="InterPro" id="IPR036291">
    <property type="entry name" value="NAD(P)-bd_dom_sf"/>
</dbReference>
<name>A0A6A6WN38_9PLEO</name>
<feature type="non-terminal residue" evidence="1">
    <location>
        <position position="1"/>
    </location>
</feature>
<reference evidence="1" key="1">
    <citation type="journal article" date="2020" name="Stud. Mycol.">
        <title>101 Dothideomycetes genomes: a test case for predicting lifestyles and emergence of pathogens.</title>
        <authorList>
            <person name="Haridas S."/>
            <person name="Albert R."/>
            <person name="Binder M."/>
            <person name="Bloem J."/>
            <person name="Labutti K."/>
            <person name="Salamov A."/>
            <person name="Andreopoulos B."/>
            <person name="Baker S."/>
            <person name="Barry K."/>
            <person name="Bills G."/>
            <person name="Bluhm B."/>
            <person name="Cannon C."/>
            <person name="Castanera R."/>
            <person name="Culley D."/>
            <person name="Daum C."/>
            <person name="Ezra D."/>
            <person name="Gonzalez J."/>
            <person name="Henrissat B."/>
            <person name="Kuo A."/>
            <person name="Liang C."/>
            <person name="Lipzen A."/>
            <person name="Lutzoni F."/>
            <person name="Magnuson J."/>
            <person name="Mondo S."/>
            <person name="Nolan M."/>
            <person name="Ohm R."/>
            <person name="Pangilinan J."/>
            <person name="Park H.-J."/>
            <person name="Ramirez L."/>
            <person name="Alfaro M."/>
            <person name="Sun H."/>
            <person name="Tritt A."/>
            <person name="Yoshinaga Y."/>
            <person name="Zwiers L.-H."/>
            <person name="Turgeon B."/>
            <person name="Goodwin S."/>
            <person name="Spatafora J."/>
            <person name="Crous P."/>
            <person name="Grigoriev I."/>
        </authorList>
    </citation>
    <scope>NUCLEOTIDE SEQUENCE</scope>
    <source>
        <strain evidence="1">CBS 109.77</strain>
    </source>
</reference>
<proteinExistence type="predicted"/>
<dbReference type="EMBL" id="MU002946">
    <property type="protein sequence ID" value="KAF2785502.1"/>
    <property type="molecule type" value="Genomic_DNA"/>
</dbReference>
<gene>
    <name evidence="1" type="ORF">K505DRAFT_261948</name>
</gene>
<sequence>GYVRSNATCAISLKHAEHKWTCLVRNAEKRRQISALLPDVTLVFGNFDSPALIAEEAAKADIVLNQARYNNERAVKAIFRGFSTRSPTGFYILISGTGILKGEDRRVRSFSIEQTRFTMIPMASMI</sequence>
<protein>
    <recommendedName>
        <fullName evidence="3">NAD(P)-binding domain-containing protein</fullName>
    </recommendedName>
</protein>
<accession>A0A6A6WN38</accession>
<dbReference type="AlphaFoldDB" id="A0A6A6WN38"/>
<evidence type="ECO:0000313" key="2">
    <source>
        <dbReference type="Proteomes" id="UP000799757"/>
    </source>
</evidence>
<dbReference type="SUPFAM" id="SSF51735">
    <property type="entry name" value="NAD(P)-binding Rossmann-fold domains"/>
    <property type="match status" value="1"/>
</dbReference>
<keyword evidence="2" id="KW-1185">Reference proteome</keyword>
<evidence type="ECO:0000313" key="1">
    <source>
        <dbReference type="EMBL" id="KAF2785502.1"/>
    </source>
</evidence>
<organism evidence="1 2">
    <name type="scientific">Melanomma pulvis-pyrius CBS 109.77</name>
    <dbReference type="NCBI Taxonomy" id="1314802"/>
    <lineage>
        <taxon>Eukaryota</taxon>
        <taxon>Fungi</taxon>
        <taxon>Dikarya</taxon>
        <taxon>Ascomycota</taxon>
        <taxon>Pezizomycotina</taxon>
        <taxon>Dothideomycetes</taxon>
        <taxon>Pleosporomycetidae</taxon>
        <taxon>Pleosporales</taxon>
        <taxon>Melanommataceae</taxon>
        <taxon>Melanomma</taxon>
    </lineage>
</organism>
<dbReference type="OrthoDB" id="2130169at2759"/>
<dbReference type="Proteomes" id="UP000799757">
    <property type="component" value="Unassembled WGS sequence"/>
</dbReference>
<evidence type="ECO:0008006" key="3">
    <source>
        <dbReference type="Google" id="ProtNLM"/>
    </source>
</evidence>